<organism evidence="1 2">
    <name type="scientific">Paludisphaera mucosa</name>
    <dbReference type="NCBI Taxonomy" id="3030827"/>
    <lineage>
        <taxon>Bacteria</taxon>
        <taxon>Pseudomonadati</taxon>
        <taxon>Planctomycetota</taxon>
        <taxon>Planctomycetia</taxon>
        <taxon>Isosphaerales</taxon>
        <taxon>Isosphaeraceae</taxon>
        <taxon>Paludisphaera</taxon>
    </lineage>
</organism>
<dbReference type="RefSeq" id="WP_277864771.1">
    <property type="nucleotide sequence ID" value="NZ_JARRAG010000007.1"/>
</dbReference>
<reference evidence="1 2" key="1">
    <citation type="submission" date="2023-03" db="EMBL/GenBank/DDBJ databases">
        <title>Paludisphaera mucosa sp. nov. a novel planctomycete from northern fen.</title>
        <authorList>
            <person name="Ivanova A."/>
        </authorList>
    </citation>
    <scope>NUCLEOTIDE SEQUENCE [LARGE SCALE GENOMIC DNA]</scope>
    <source>
        <strain evidence="1 2">Pla2</strain>
    </source>
</reference>
<evidence type="ECO:0000313" key="2">
    <source>
        <dbReference type="Proteomes" id="UP001216907"/>
    </source>
</evidence>
<dbReference type="Proteomes" id="UP001216907">
    <property type="component" value="Unassembled WGS sequence"/>
</dbReference>
<gene>
    <name evidence="1" type="ORF">PZE19_32205</name>
</gene>
<dbReference type="EMBL" id="JARRAG010000007">
    <property type="protein sequence ID" value="MDG3008452.1"/>
    <property type="molecule type" value="Genomic_DNA"/>
</dbReference>
<protein>
    <recommendedName>
        <fullName evidence="3">Antitoxin</fullName>
    </recommendedName>
</protein>
<evidence type="ECO:0000313" key="1">
    <source>
        <dbReference type="EMBL" id="MDG3008452.1"/>
    </source>
</evidence>
<accession>A0ABT6FLK5</accession>
<comment type="caution">
    <text evidence="1">The sequence shown here is derived from an EMBL/GenBank/DDBJ whole genome shotgun (WGS) entry which is preliminary data.</text>
</comment>
<evidence type="ECO:0008006" key="3">
    <source>
        <dbReference type="Google" id="ProtNLM"/>
    </source>
</evidence>
<name>A0ABT6FLK5_9BACT</name>
<keyword evidence="2" id="KW-1185">Reference proteome</keyword>
<proteinExistence type="predicted"/>
<sequence>MAMSMERVSITRLKNSLSAYLAEVKAGTTLVVTDREIGVASITPVSWDLKDDPMKDLVLSGQVTPHTEELPEDFLKGPRVKDPAGSLRAFLTEERD</sequence>